<dbReference type="AlphaFoldDB" id="A0A8J2X383"/>
<dbReference type="PANTHER" id="PTHR31389:SF4">
    <property type="entry name" value="LD39211P"/>
    <property type="match status" value="1"/>
</dbReference>
<feature type="compositionally biased region" description="Pro residues" evidence="1">
    <location>
        <begin position="661"/>
        <end position="676"/>
    </location>
</feature>
<comment type="caution">
    <text evidence="2">The sequence shown here is derived from an EMBL/GenBank/DDBJ whole genome shotgun (WGS) entry which is preliminary data.</text>
</comment>
<dbReference type="Proteomes" id="UP000789595">
    <property type="component" value="Unassembled WGS sequence"/>
</dbReference>
<evidence type="ECO:0000256" key="1">
    <source>
        <dbReference type="SAM" id="MobiDB-lite"/>
    </source>
</evidence>
<keyword evidence="3" id="KW-1185">Reference proteome</keyword>
<gene>
    <name evidence="2" type="ORF">PECAL_3P26200</name>
</gene>
<dbReference type="PANTHER" id="PTHR31389">
    <property type="entry name" value="LD39211P"/>
    <property type="match status" value="1"/>
</dbReference>
<protein>
    <recommendedName>
        <fullName evidence="4">Exostosin GT47 domain-containing protein</fullName>
    </recommendedName>
</protein>
<evidence type="ECO:0008006" key="4">
    <source>
        <dbReference type="Google" id="ProtNLM"/>
    </source>
</evidence>
<reference evidence="2" key="1">
    <citation type="submission" date="2021-11" db="EMBL/GenBank/DDBJ databases">
        <authorList>
            <consortium name="Genoscope - CEA"/>
            <person name="William W."/>
        </authorList>
    </citation>
    <scope>NUCLEOTIDE SEQUENCE</scope>
</reference>
<feature type="region of interest" description="Disordered" evidence="1">
    <location>
        <begin position="655"/>
        <end position="681"/>
    </location>
</feature>
<dbReference type="OrthoDB" id="5954868at2759"/>
<evidence type="ECO:0000313" key="3">
    <source>
        <dbReference type="Proteomes" id="UP000789595"/>
    </source>
</evidence>
<evidence type="ECO:0000313" key="2">
    <source>
        <dbReference type="EMBL" id="CAH0372611.1"/>
    </source>
</evidence>
<accession>A0A8J2X383</accession>
<sequence length="951" mass="102318">MGTASPPGKSRTFQRLCVRVALPLALARRMGVTEALEQQRFRAYNRTTLLAGVAEAASASGDDVKRFWPFALRHFVTPVAGYYLCDRYVGDEVERYGLPPPVGARLELMAAAAAAVAPFASVYVQARYVEAFAASVVPHLRAPIVLVTGSEELPQVEASNWTEALLEDRRIAFWFSQNPVYSGRARYGGFPYGVRTETVLGFAKALVRSGDGPRRPGLQLTYTSRHRMNGWMRAGLPNGPRLPVHAFYDLLATASFVLSPCGDRCDTYRTYEAIGLGAVPVVNAPEALYSPGLLAGSAVFFDSAHPERAEAMRRGGTLPPYAEPDRGLVQLDAWRERIAAAAAAARAGAAVPAPAPAAAAPAPPRRVPYKAELGWWHFEHPRRRLGGTGSCYPACWGLGNEVVYQCKFGRIGCQNPRNWPSIDEYAAGWRLLAPFMKRFLASQNATADATYARTAVVHFRCSDVPFSRHDEYFLLPRRYFDRVRAWLGARRSDWDSVVILSCPELPAAGAPASPLAAARCGDFVDVIAGWLGGAATICERDSAVALGAMLGAAALVSTGGSFSFAAGVARGDGAFFAPSLAGVGDFPEAARLAAAVPWASTGTHDRLGHGCVDDYATFDYAAAPADGCASASDRGWMPSRKYRCALTEEARVVARQGSAPAPAPAATPAAPAPPPGSRVVATGASKSHAWHLAEFAKQFHSLRSGVHLVVYDLGLGPTAGGARRAVEAGGGEFRTMPWDALPAWMAVEGGPRYAGEYAFKPWIVARLLDEFESVLWLDAGNRVGDAAALDAVFANITARGLWTTSSGPSLARWVHPGMAARLGASAFVRDRGDALMCNGAFVGFSRASPTYEQVFRPWFACSMDLGCLAPPGADRANHRQDQSALSVLAYQHGLGDLCNRTATPLVGKRQPIWGHFFDKEFDRWPPAKKAAYLDRSAKDPYCARFGCRRRR</sequence>
<organism evidence="2 3">
    <name type="scientific">Pelagomonas calceolata</name>
    <dbReference type="NCBI Taxonomy" id="35677"/>
    <lineage>
        <taxon>Eukaryota</taxon>
        <taxon>Sar</taxon>
        <taxon>Stramenopiles</taxon>
        <taxon>Ochrophyta</taxon>
        <taxon>Pelagophyceae</taxon>
        <taxon>Pelagomonadales</taxon>
        <taxon>Pelagomonadaceae</taxon>
        <taxon>Pelagomonas</taxon>
    </lineage>
</organism>
<name>A0A8J2X383_9STRA</name>
<dbReference type="EMBL" id="CAKKNE010000003">
    <property type="protein sequence ID" value="CAH0372611.1"/>
    <property type="molecule type" value="Genomic_DNA"/>
</dbReference>
<proteinExistence type="predicted"/>